<sequence length="73" mass="7827">MKNKLWEHAGCDGTPRCEVVPGVAACLVCSVVYGSPTCLETGGVQIEKENTRLLIKNLNGFVLSLASCLVPHR</sequence>
<name>A0AAN8DWN0_CHAGU</name>
<evidence type="ECO:0000313" key="2">
    <source>
        <dbReference type="Proteomes" id="UP001331515"/>
    </source>
</evidence>
<comment type="caution">
    <text evidence="1">The sequence shown here is derived from an EMBL/GenBank/DDBJ whole genome shotgun (WGS) entry which is preliminary data.</text>
</comment>
<evidence type="ECO:0000313" key="1">
    <source>
        <dbReference type="EMBL" id="KAK5928008.1"/>
    </source>
</evidence>
<organism evidence="1 2">
    <name type="scientific">Champsocephalus gunnari</name>
    <name type="common">Mackerel icefish</name>
    <dbReference type="NCBI Taxonomy" id="52237"/>
    <lineage>
        <taxon>Eukaryota</taxon>
        <taxon>Metazoa</taxon>
        <taxon>Chordata</taxon>
        <taxon>Craniata</taxon>
        <taxon>Vertebrata</taxon>
        <taxon>Euteleostomi</taxon>
        <taxon>Actinopterygii</taxon>
        <taxon>Neopterygii</taxon>
        <taxon>Teleostei</taxon>
        <taxon>Neoteleostei</taxon>
        <taxon>Acanthomorphata</taxon>
        <taxon>Eupercaria</taxon>
        <taxon>Perciformes</taxon>
        <taxon>Notothenioidei</taxon>
        <taxon>Channichthyidae</taxon>
        <taxon>Champsocephalus</taxon>
    </lineage>
</organism>
<proteinExistence type="predicted"/>
<keyword evidence="2" id="KW-1185">Reference proteome</keyword>
<gene>
    <name evidence="1" type="ORF">CgunFtcFv8_013109</name>
</gene>
<dbReference type="EMBL" id="JAURVH010001518">
    <property type="protein sequence ID" value="KAK5928008.1"/>
    <property type="molecule type" value="Genomic_DNA"/>
</dbReference>
<protein>
    <submittedName>
        <fullName evidence="1">Uncharacterized protein</fullName>
    </submittedName>
</protein>
<accession>A0AAN8DWN0</accession>
<reference evidence="1 2" key="1">
    <citation type="journal article" date="2023" name="Mol. Biol. Evol.">
        <title>Genomics of Secondarily Temperate Adaptation in the Only Non-Antarctic Icefish.</title>
        <authorList>
            <person name="Rivera-Colon A.G."/>
            <person name="Rayamajhi N."/>
            <person name="Minhas B.F."/>
            <person name="Madrigal G."/>
            <person name="Bilyk K.T."/>
            <person name="Yoon V."/>
            <person name="Hune M."/>
            <person name="Gregory S."/>
            <person name="Cheng C.H.C."/>
            <person name="Catchen J.M."/>
        </authorList>
    </citation>
    <scope>NUCLEOTIDE SEQUENCE [LARGE SCALE GENOMIC DNA]</scope>
    <source>
        <tissue evidence="1">White muscle</tissue>
    </source>
</reference>
<dbReference type="AlphaFoldDB" id="A0AAN8DWN0"/>
<dbReference type="Proteomes" id="UP001331515">
    <property type="component" value="Unassembled WGS sequence"/>
</dbReference>